<dbReference type="EMBL" id="JAIWQS010000001">
    <property type="protein sequence ID" value="KAJ8774617.1"/>
    <property type="molecule type" value="Genomic_DNA"/>
</dbReference>
<dbReference type="AlphaFoldDB" id="A0AAV8U5M1"/>
<feature type="transmembrane region" description="Helical" evidence="2">
    <location>
        <begin position="96"/>
        <end position="115"/>
    </location>
</feature>
<keyword evidence="2" id="KW-0472">Membrane</keyword>
<gene>
    <name evidence="3" type="ORF">K2173_017063</name>
</gene>
<dbReference type="PANTHER" id="PTHR37206:SF4">
    <property type="entry name" value="TRANSMEMBRANE PROTEIN"/>
    <property type="match status" value="1"/>
</dbReference>
<evidence type="ECO:0000313" key="3">
    <source>
        <dbReference type="EMBL" id="KAJ8774617.1"/>
    </source>
</evidence>
<comment type="caution">
    <text evidence="3">The sequence shown here is derived from an EMBL/GenBank/DDBJ whole genome shotgun (WGS) entry which is preliminary data.</text>
</comment>
<keyword evidence="4" id="KW-1185">Reference proteome</keyword>
<keyword evidence="2" id="KW-0812">Transmembrane</keyword>
<reference evidence="3 4" key="1">
    <citation type="submission" date="2021-09" db="EMBL/GenBank/DDBJ databases">
        <title>Genomic insights and catalytic innovation underlie evolution of tropane alkaloids biosynthesis.</title>
        <authorList>
            <person name="Wang Y.-J."/>
            <person name="Tian T."/>
            <person name="Huang J.-P."/>
            <person name="Huang S.-X."/>
        </authorList>
    </citation>
    <scope>NUCLEOTIDE SEQUENCE [LARGE SCALE GENOMIC DNA]</scope>
    <source>
        <strain evidence="3">KIB-2018</strain>
        <tissue evidence="3">Leaf</tissue>
    </source>
</reference>
<sequence length="168" mass="19359">MEGGSEVSESMNEWEMVAVHDKNHEMSIFPPDNHEGLQIPPTPYPDDKVPESSDTTPGVVGNETRKPSNLRFDNLRSRIVNVANVVRCLVVFRGGFWSMTAVMAATAAAVLYWRVRRWGRQWVREEIDNRLLLRVKEKDQKMNQLLLRIAQMNEMLSERRKVAIIRIG</sequence>
<organism evidence="3 4">
    <name type="scientific">Erythroxylum novogranatense</name>
    <dbReference type="NCBI Taxonomy" id="1862640"/>
    <lineage>
        <taxon>Eukaryota</taxon>
        <taxon>Viridiplantae</taxon>
        <taxon>Streptophyta</taxon>
        <taxon>Embryophyta</taxon>
        <taxon>Tracheophyta</taxon>
        <taxon>Spermatophyta</taxon>
        <taxon>Magnoliopsida</taxon>
        <taxon>eudicotyledons</taxon>
        <taxon>Gunneridae</taxon>
        <taxon>Pentapetalae</taxon>
        <taxon>rosids</taxon>
        <taxon>fabids</taxon>
        <taxon>Malpighiales</taxon>
        <taxon>Erythroxylaceae</taxon>
        <taxon>Erythroxylum</taxon>
    </lineage>
</organism>
<accession>A0AAV8U5M1</accession>
<dbReference type="Proteomes" id="UP001159364">
    <property type="component" value="Linkage Group LG01"/>
</dbReference>
<feature type="region of interest" description="Disordered" evidence="1">
    <location>
        <begin position="33"/>
        <end position="65"/>
    </location>
</feature>
<evidence type="ECO:0008006" key="5">
    <source>
        <dbReference type="Google" id="ProtNLM"/>
    </source>
</evidence>
<proteinExistence type="predicted"/>
<name>A0AAV8U5M1_9ROSI</name>
<keyword evidence="2" id="KW-1133">Transmembrane helix</keyword>
<evidence type="ECO:0000256" key="2">
    <source>
        <dbReference type="SAM" id="Phobius"/>
    </source>
</evidence>
<evidence type="ECO:0000256" key="1">
    <source>
        <dbReference type="SAM" id="MobiDB-lite"/>
    </source>
</evidence>
<evidence type="ECO:0000313" key="4">
    <source>
        <dbReference type="Proteomes" id="UP001159364"/>
    </source>
</evidence>
<protein>
    <recommendedName>
        <fullName evidence="5">Transmembrane protein</fullName>
    </recommendedName>
</protein>
<dbReference type="PANTHER" id="PTHR37206">
    <property type="entry name" value="TRANSMEMBRANE PROTEIN"/>
    <property type="match status" value="1"/>
</dbReference>